<evidence type="ECO:0000313" key="2">
    <source>
        <dbReference type="EMBL" id="EGB02492.1"/>
    </source>
</evidence>
<dbReference type="InterPro" id="IPR052957">
    <property type="entry name" value="Auxin_embryo_med"/>
</dbReference>
<dbReference type="GeneID" id="20227051"/>
<dbReference type="RefSeq" id="XP_009042809.1">
    <property type="nucleotide sequence ID" value="XM_009044561.1"/>
</dbReference>
<dbReference type="InParanoid" id="F0YQW7"/>
<feature type="non-terminal residue" evidence="2">
    <location>
        <position position="1"/>
    </location>
</feature>
<dbReference type="PANTHER" id="PTHR32387">
    <property type="entry name" value="WU:FJ29H11"/>
    <property type="match status" value="1"/>
</dbReference>
<protein>
    <submittedName>
        <fullName evidence="2">Uncharacterized protein</fullName>
    </submittedName>
</protein>
<evidence type="ECO:0000313" key="3">
    <source>
        <dbReference type="Proteomes" id="UP000002729"/>
    </source>
</evidence>
<dbReference type="Proteomes" id="UP000002729">
    <property type="component" value="Unassembled WGS sequence"/>
</dbReference>
<name>F0YQW7_AURAN</name>
<feature type="region of interest" description="Disordered" evidence="1">
    <location>
        <begin position="403"/>
        <end position="422"/>
    </location>
</feature>
<proteinExistence type="predicted"/>
<gene>
    <name evidence="2" type="ORF">AURANDRAFT_68829</name>
</gene>
<organism evidence="3">
    <name type="scientific">Aureococcus anophagefferens</name>
    <name type="common">Harmful bloom alga</name>
    <dbReference type="NCBI Taxonomy" id="44056"/>
    <lineage>
        <taxon>Eukaryota</taxon>
        <taxon>Sar</taxon>
        <taxon>Stramenopiles</taxon>
        <taxon>Ochrophyta</taxon>
        <taxon>Pelagophyceae</taxon>
        <taxon>Pelagomonadales</taxon>
        <taxon>Pelagomonadaceae</taxon>
        <taxon>Aureococcus</taxon>
    </lineage>
</organism>
<feature type="region of interest" description="Disordered" evidence="1">
    <location>
        <begin position="1062"/>
        <end position="1083"/>
    </location>
</feature>
<sequence length="1632" mass="171727">RGGTIWRGAAAHGAPVDPAQRADAAAVSRIAKKLRNRACERGERVRLLELVDDVCSAHGVRSLRDLGLSVAAVDELRSLRQLEGLLEIQICAFVESRFIATLHDLSHNLCAAHGVRAFEDLRLGPILKQPLVQRKFYADEALTAVPALEVADVVRELEKFRFKKRRVDLEEFLNWLAAKRGVASPRSLCLTMSKYAIGTTIKYASQAARDEKDSRVAALKQLRDARRDEWRAALGAKVEAGSSAARLGAQLSDAARLAVVEYGGLGATEPFGKVAGKIASAVVAAKNAKKKLSVAAELAACYVVTLGEIDVEATRLAVAEAQGLTDHDVANEVREAARALDAEGTVFDALAAAERAAAERLRIPSFEALQRGSFLAFASRNADAVAPLAARFAAAAGGVAAGVPDDGDDDGDGDGGADDGSTAVSALDEACERALSRGLSGLDALAAVEAAVSTAAPRAWAPGGFALWLSGLADRAGVRAVVAGAGGGGPAPTRVAERVAAAADALGGDLDAARLARKLGVADLAALGCGADVAAFVRRCSEAARPGARGPVADYVAAPRARAAPPADPDRLGRALEAAPPLADLGARLRWRFHGRGDLAEFCAARRVSVVVAEDRVYKLLAEPSLDGLGAACARGDAAGAAAHVATLVVKKSRDAAELLRECLRDGLLRLGGSGGDAVALACEVIAAAPPPLRPPVADALLPALEAARGIARATERDLLAVAKRAGLVDALRDLADRLRPETRAALGVEALDASHALRLAAALADADDLGAPVFLEWAALLYRAAAPAGGVSAADRDRLRSLAVVPLAGGGRGAPGAAPIYVDRGEGAEPLEGFAAVRADLAVVDPAVLAPSLARPMVVSVLRSAGVKDATAEAVCLEHVLPALAAADAGEDRKRLNARWRFARAYFLTLRGSKRDRLLEALRGCAVPHGAFDVLRELSTLARRLEWRYVALHELATSREQAAGWLDFLRLVGCVEFPKPAPRMLERDAWPDAWAAAARDVFSVGDARVVAHDVHSEALERLLAELARDAKPANEAVVRALCAAARWAAPMAKTTATLARPGAREGPGLVPSQVSRERASVPSSTATLLAETRWVPGAAGGATRLFRPRELYSPLLGLSELYGPRVPVPTDGVRDAARDSPRPYAALGLRDSFGARDALLVLETWAAEEGPFEATVAHFENLYRLLYQELQRRGGAAAAIREFFARGKCTWVPDYRYEAEADDGKRAVVPGAFYALSDCVWADHSRVIDSCVHRGLSAAAPRVLQRHYGSLQGFFCRRLCPACYGDGLGSRGADACPRCYDDGVSSGRPRALVPTAHDLAGHIAIAAALAELDVPHASACADVEAVLRVVSFAILAGRLSEQNVAFLPHLLRGKKVWPTSCGAFAAAEGDRILVIDDDEGLRETLFADADVAAAIAVVAARAAARERVDLAVLGVPAGGEAEWLAERLGAMRLAGVPVDATGGDLAGAFDALAGSTLPLLAAVGVRPLSQLVETKTFHEGVQFSRHALHDELAALLPRAQRWLRSERRDLYDARGAAWASFAAGLRPRVCDALHVVHTIRGHAVRVEVPAFLIGGDRLLYVARGALDDGDWDPVLRAVAEHFVGRGDAATTLSDALAMTRTYGDKHFDRRA</sequence>
<feature type="compositionally biased region" description="Acidic residues" evidence="1">
    <location>
        <begin position="405"/>
        <end position="417"/>
    </location>
</feature>
<feature type="non-terminal residue" evidence="2">
    <location>
        <position position="1632"/>
    </location>
</feature>
<accession>F0YQW7</accession>
<dbReference type="EMBL" id="GL833483">
    <property type="protein sequence ID" value="EGB02492.1"/>
    <property type="molecule type" value="Genomic_DNA"/>
</dbReference>
<reference evidence="2 3" key="1">
    <citation type="journal article" date="2011" name="Proc. Natl. Acad. Sci. U.S.A.">
        <title>Niche of harmful alga Aureococcus anophagefferens revealed through ecogenomics.</title>
        <authorList>
            <person name="Gobler C.J."/>
            <person name="Berry D.L."/>
            <person name="Dyhrman S.T."/>
            <person name="Wilhelm S.W."/>
            <person name="Salamov A."/>
            <person name="Lobanov A.V."/>
            <person name="Zhang Y."/>
            <person name="Collier J.L."/>
            <person name="Wurch L.L."/>
            <person name="Kustka A.B."/>
            <person name="Dill B.D."/>
            <person name="Shah M."/>
            <person name="VerBerkmoes N.C."/>
            <person name="Kuo A."/>
            <person name="Terry A."/>
            <person name="Pangilinan J."/>
            <person name="Lindquist E.A."/>
            <person name="Lucas S."/>
            <person name="Paulsen I.T."/>
            <person name="Hattenrath-Lehmann T.K."/>
            <person name="Talmage S.C."/>
            <person name="Walker E.A."/>
            <person name="Koch F."/>
            <person name="Burson A.M."/>
            <person name="Marcoval M.A."/>
            <person name="Tang Y.Z."/>
            <person name="Lecleir G.R."/>
            <person name="Coyne K.J."/>
            <person name="Berg G.M."/>
            <person name="Bertrand E.M."/>
            <person name="Saito M.A."/>
            <person name="Gladyshev V.N."/>
            <person name="Grigoriev I.V."/>
        </authorList>
    </citation>
    <scope>NUCLEOTIDE SEQUENCE [LARGE SCALE GENOMIC DNA]</scope>
    <source>
        <strain evidence="3">CCMP 1984</strain>
    </source>
</reference>
<dbReference type="OrthoDB" id="1262810at2759"/>
<dbReference type="PANTHER" id="PTHR32387:SF0">
    <property type="entry name" value="PROTEIN NO VEIN"/>
    <property type="match status" value="1"/>
</dbReference>
<evidence type="ECO:0000256" key="1">
    <source>
        <dbReference type="SAM" id="MobiDB-lite"/>
    </source>
</evidence>
<dbReference type="KEGG" id="aaf:AURANDRAFT_68829"/>
<keyword evidence="3" id="KW-1185">Reference proteome</keyword>